<feature type="region of interest" description="Disordered" evidence="3">
    <location>
        <begin position="2399"/>
        <end position="2488"/>
    </location>
</feature>
<dbReference type="PANTHER" id="PTHR35037:SF3">
    <property type="entry name" value="C-TERMINAL REGION OF AIDA-LIKE PROTEIN"/>
    <property type="match status" value="1"/>
</dbReference>
<evidence type="ECO:0000256" key="1">
    <source>
        <dbReference type="ARBA" id="ARBA00022729"/>
    </source>
</evidence>
<evidence type="ECO:0000313" key="5">
    <source>
        <dbReference type="EMBL" id="HAF3252239.1"/>
    </source>
</evidence>
<gene>
    <name evidence="5" type="ORF">G8A59_002729</name>
</gene>
<dbReference type="NCBIfam" id="TIGR02601">
    <property type="entry name" value="autotrns_rpt"/>
    <property type="match status" value="15"/>
</dbReference>
<dbReference type="InterPro" id="IPR043990">
    <property type="entry name" value="AC_1"/>
</dbReference>
<dbReference type="InterPro" id="IPR036709">
    <property type="entry name" value="Autotransporte_beta_dom_sf"/>
</dbReference>
<dbReference type="Gene3D" id="2.40.128.130">
    <property type="entry name" value="Autotransporter beta-domain"/>
    <property type="match status" value="1"/>
</dbReference>
<comment type="caution">
    <text evidence="5">The sequence shown here is derived from an EMBL/GenBank/DDBJ whole genome shotgun (WGS) entry which is preliminary data.</text>
</comment>
<dbReference type="InterPro" id="IPR013425">
    <property type="entry name" value="Autotrns_rpt"/>
</dbReference>
<keyword evidence="1" id="KW-0732">Signal</keyword>
<name>A0A745KI40_SALER</name>
<dbReference type="InterPro" id="IPR024973">
    <property type="entry name" value="ESPR"/>
</dbReference>
<dbReference type="InterPro" id="IPR051551">
    <property type="entry name" value="Autotransporter_adhesion"/>
</dbReference>
<dbReference type="InterPro" id="IPR012332">
    <property type="entry name" value="Autotransporter_pectin_lyase_C"/>
</dbReference>
<dbReference type="Pfam" id="PF13018">
    <property type="entry name" value="ESPR"/>
    <property type="match status" value="1"/>
</dbReference>
<reference evidence="5" key="2">
    <citation type="submission" date="2020-02" db="EMBL/GenBank/DDBJ databases">
        <authorList>
            <consortium name="NCBI Pathogen Detection Project"/>
        </authorList>
    </citation>
    <scope>NUCLEOTIDE SEQUENCE</scope>
    <source>
        <strain evidence="5">MA.1090601974</strain>
    </source>
</reference>
<dbReference type="InterPro" id="IPR005546">
    <property type="entry name" value="Autotransporte_beta"/>
</dbReference>
<evidence type="ECO:0000256" key="2">
    <source>
        <dbReference type="ARBA" id="ARBA00023026"/>
    </source>
</evidence>
<dbReference type="Gene3D" id="2.160.20.20">
    <property type="match status" value="7"/>
</dbReference>
<feature type="compositionally biased region" description="Acidic residues" evidence="3">
    <location>
        <begin position="2445"/>
        <end position="2457"/>
    </location>
</feature>
<sequence length="2802" mass="282628">MNKTYNIIWNAARGMYIVTSELARSGSRAIVSVSASCAVTLLAMDAPPAVAEETRVSIPSQTTTYTLSGATPFVVETDNTIATDTAASAAIVGDNSNDWDLLIESGAVVGSSLTDSQAMNLDSLTGATSVHNQGTITGSSADGTILLQNGGSVINDGRIENSAIYVHNLDYGAPEIDAAIYMLNGGSYVSSENGVLKGVSGVIVQSGEVHITNGGTINSDGSWRSYGVELRGGAYGTIVNTGTIITTASDGSNKIEDAAIYAHTFDDIAAGDSVSVDNSGLLQSDFIAVALYHGAHFEVFNRAGGVITAGNSSLVGIQSAAMELKAGADNLVTNDGTISAYGTANTYGIHYGENTSGGVITNTGSITTTGGGSGDASVYVHGNGDGTVVNNSGTMSSSVYGVYLDSTRSKGHTLNNQAGGAISANTAVAINGNGNTISNQGKMTGVSDGLLISGNNNIVTTSGGEISGKNGIRVSKGSGNQITAKSGSKITTTSTGISIAGGNNQVTTESGSVIVAKDNGILINSGANNVTNGGSITATGSSISYGIQYNSGASGTITNTGTITTTGKGAGDASVYAHGGAVTINNSGTMDSSVFGVYVTTGHTLNNLAGGSITANTAVQLNGNNNTLANAGAILGDTNGVTISGSGNTLTSQGKITGGTNAILINSGSKNNTLTLNTGTEISGSITDDNNSASANNNLILDGEGTLGSSISGLNSVTSSGDWTLSGATMNFSGTTNSALWVKSGTLILNGAMTAKGATVDSGTTLQIGNSGTLGAFNGDIVDNGTLTFNRSDAAAYGSVISGSGNVIKQGGGELTLSNNNSYSGGTTIAEGTLTATAGGALGSGNIDNRAYLKLDAASASDPFIVADLTTHSGATVEIGAGSTLQANTLTQQDGSTLTADLTATSGPAIRAKNVNLDGTLNVASPASQEPIRSTDDLISLALIESDNAISGDFDGITINGSAMNPDAFITVVGQKNVNDTHYDLVETLTWYADRDNAAIDAHGTFNLADADDSFTVNTVLENVDANSGWNGQSLTKTGAGTLILNAENTYTGSTTISEGTLIATNVEALGTGNVTDNATLEMNTGGDFDNAISGSGQVVKSGDETLTLSGANSYTGGTTISGGTLVASNVEALGTGDITDNAVLELNTGGDFDNAISGSGQVVKSGDETLTLSGANSYTGGTTISGGTLVASNVEALGSGDVTDNATLELNTGGDFDNNIGGTGSVVKSGDKTLTLSGANSYTGGTTISGGTLVATNVEALGSGDVTDNATLELNTGGDFDNAISGSGQVVKSGDKTLTLSGANSYSGATTISGGTLIATHVNALGTGAIDNRASLLLDASGQFTVTDLTTESGGNTEIGAGSTLQATTLTQKSDSTLTINLNSNTTAPVIHAASQVSLAGTLDITGVGDVLDSDPASTDDLDTFTLIASDKTIAGDFEKLTVAGMDADLADFITVDGRIDDTGKQYELTTALTWYADRDDAVTDAHGTFNLTNADGSFAVNTVLENVDATLDPASATGWDGTSLIKQGAGTLILNAENTYTGGTTISGGTLVATNVDALGTGDVTDDATLELNTGGTFDNAISGSGQVEKSGDGTLTLSGSNTYTGGTLISGGTLVASNVEALGTGDVTNDAVLELNTGGTFDNAISGSGQVEKSGDGTLTLSGSNTYTGGTTINDGTLIATSVDALGSGDVTNNATLELNTGGTFDNAISGSGQVVKSGDDVLTLSGANSYSGGTLISDGTLVASNVEALGTGDVTDDATLELNTGGTFDNAIGGSGNVVKSGADTLTLSGSNSYTGGTTISGGTLVASNVEALGTGDVTNNATLELNTGGDFINNIGGTGRVEKSGDDTLTLSGSNTYTGGTLISDGTLVASNVEALGTGDVTDDATLELNTGGDFDNAISGSGQVVKSGDETLTLSGANSYTGGTLISGGTLVATSVEALGSGDVTDNAVLELNTGGTFDNAISGSGQVVKSGDKTLTLSGANSYTGGTTISGGTLVASNVEALGSGDIDNYASLQLNASGQFVTANLTTHDNAITAIGAGSALRANTLTQEANSTLAVHLIDSNSGAIVTADHANLGGTLDITGIGNVAKSWTRDAYAYTLIDTDSAINSDFAQFTVAGMDAKQVDFLTVDGRVNADDDTRYDVTASLSWYADSDNAATDAHGTFTLSEQGHSFTLNTALTDVDATLNPDSATYWDGKSLIKRGAGTLILGAQNTYSGDTDVQEGALWLAETATIGSAGSAQAVNIAANAAFGGHNSTVNGHVNNQGSLYFVDTFTVNGDVVNSSAMISGSDQPNNTLTIAGNYTGNDGHLYLNTQLGDDSSPTDKLIVTGDTAGSTTLHITNVNGLGAQTVNGIEVIEVGGQSDGDFRLYKGHVDINAWTYTLKQDGGDWYLRSESDDVPDDGGEVTPPDDGGEVTPPDDGGEVTPPDDGGEVTPPDDGGEVTPPDDDGEVTPPDDGGDITPPDDGGDITPPDGGDVTPVAPQYRADIGVYLGNQWMARNLQMQTLYDREGSQYRSADGSIWMRFKAGKAESQAVNGNVDIDSDYSQFQLGGDILTWSDGAQSVTVGLMGSYINASTDSTGNRGADGSQFSANGSVDGYNLGLYATWFADAQSHRGAYIDSWYQYGAYNNSVDNDGLSASRYDSAAHAVSLETGYRYDIALSNRNTVSLTPQAQVTWQRYSADTVIDDGGTRISGQNDDSWTTRLGMRVDGKLYKESGRIQPFMEVNWLHASDNASATFGDTKVSQDLPNDRAEVKVGIQANVSERLSVYAQAAGQKGKNDYGDAGFSLNMRYNW</sequence>
<feature type="compositionally biased region" description="Low complexity" evidence="3">
    <location>
        <begin position="2458"/>
        <end position="2486"/>
    </location>
</feature>
<dbReference type="SMART" id="SM00869">
    <property type="entry name" value="Autotransporter"/>
    <property type="match status" value="1"/>
</dbReference>
<dbReference type="InterPro" id="IPR006315">
    <property type="entry name" value="OM_autotransptr_brl_dom"/>
</dbReference>
<feature type="domain" description="Autotransporter" evidence="4">
    <location>
        <begin position="2521"/>
        <end position="2802"/>
    </location>
</feature>
<proteinExistence type="predicted"/>
<evidence type="ECO:0000256" key="3">
    <source>
        <dbReference type="SAM" id="MobiDB-lite"/>
    </source>
</evidence>
<reference evidence="5" key="1">
    <citation type="journal article" date="2018" name="Genome Biol.">
        <title>SKESA: strategic k-mer extension for scrupulous assemblies.</title>
        <authorList>
            <person name="Souvorov A."/>
            <person name="Agarwala R."/>
            <person name="Lipman D.J."/>
        </authorList>
    </citation>
    <scope>NUCLEOTIDE SEQUENCE</scope>
    <source>
        <strain evidence="5">MA.1090601974</strain>
    </source>
</reference>
<dbReference type="EMBL" id="DAAUUD010000006">
    <property type="protein sequence ID" value="HAF3252239.1"/>
    <property type="molecule type" value="Genomic_DNA"/>
</dbReference>
<dbReference type="PROSITE" id="PS51208">
    <property type="entry name" value="AUTOTRANSPORTER"/>
    <property type="match status" value="1"/>
</dbReference>
<dbReference type="Pfam" id="PF18883">
    <property type="entry name" value="AC_1"/>
    <property type="match status" value="1"/>
</dbReference>
<protein>
    <submittedName>
        <fullName evidence="5">Autotransporter outer membrane beta-barrel domain-containing protein</fullName>
    </submittedName>
</protein>
<dbReference type="Pfam" id="PF12951">
    <property type="entry name" value="PATR"/>
    <property type="match status" value="15"/>
</dbReference>
<organism evidence="5">
    <name type="scientific">Salmonella enterica</name>
    <name type="common">Salmonella choleraesuis</name>
    <dbReference type="NCBI Taxonomy" id="28901"/>
    <lineage>
        <taxon>Bacteria</taxon>
        <taxon>Pseudomonadati</taxon>
        <taxon>Pseudomonadota</taxon>
        <taxon>Gammaproteobacteria</taxon>
        <taxon>Enterobacterales</taxon>
        <taxon>Enterobacteriaceae</taxon>
        <taxon>Salmonella</taxon>
    </lineage>
</organism>
<dbReference type="NCBIfam" id="TIGR01414">
    <property type="entry name" value="autotrans_barl"/>
    <property type="match status" value="1"/>
</dbReference>
<dbReference type="CDD" id="cd01344">
    <property type="entry name" value="PL2_Passenger_AT"/>
    <property type="match status" value="1"/>
</dbReference>
<dbReference type="GO" id="GO:0019867">
    <property type="term" value="C:outer membrane"/>
    <property type="evidence" value="ECO:0007669"/>
    <property type="project" value="InterPro"/>
</dbReference>
<accession>A0A745KI40</accession>
<dbReference type="PANTHER" id="PTHR35037">
    <property type="entry name" value="C-TERMINAL REGION OF AIDA-LIKE PROTEIN"/>
    <property type="match status" value="1"/>
</dbReference>
<dbReference type="InterPro" id="IPR011050">
    <property type="entry name" value="Pectin_lyase_fold/virulence"/>
</dbReference>
<keyword evidence="2" id="KW-0843">Virulence</keyword>
<dbReference type="SUPFAM" id="SSF103515">
    <property type="entry name" value="Autotransporter"/>
    <property type="match status" value="1"/>
</dbReference>
<evidence type="ECO:0000259" key="4">
    <source>
        <dbReference type="PROSITE" id="PS51208"/>
    </source>
</evidence>
<dbReference type="SUPFAM" id="SSF51126">
    <property type="entry name" value="Pectin lyase-like"/>
    <property type="match status" value="4"/>
</dbReference>